<keyword evidence="4" id="KW-1185">Reference proteome</keyword>
<evidence type="ECO:0000259" key="2">
    <source>
        <dbReference type="PROSITE" id="PS50802"/>
    </source>
</evidence>
<feature type="compositionally biased region" description="Polar residues" evidence="1">
    <location>
        <begin position="155"/>
        <end position="164"/>
    </location>
</feature>
<dbReference type="Pfam" id="PF02338">
    <property type="entry name" value="OTU"/>
    <property type="match status" value="1"/>
</dbReference>
<dbReference type="EMBL" id="JARBDR010000328">
    <property type="protein sequence ID" value="KAJ8316377.1"/>
    <property type="molecule type" value="Genomic_DNA"/>
</dbReference>
<comment type="caution">
    <text evidence="3">The sequence shown here is derived from an EMBL/GenBank/DDBJ whole genome shotgun (WGS) entry which is preliminary data.</text>
</comment>
<name>A0ABQ9FKB4_TEGGR</name>
<dbReference type="PANTHER" id="PTHR10656">
    <property type="entry name" value="CELL FATE DETERMINING PROTEIN MAB21-RELATED"/>
    <property type="match status" value="1"/>
</dbReference>
<dbReference type="Proteomes" id="UP001217089">
    <property type="component" value="Unassembled WGS sequence"/>
</dbReference>
<dbReference type="InterPro" id="IPR024810">
    <property type="entry name" value="MAB21L/cGLR"/>
</dbReference>
<proteinExistence type="predicted"/>
<dbReference type="InterPro" id="IPR046906">
    <property type="entry name" value="Mab-21_HhH/H2TH-like"/>
</dbReference>
<reference evidence="3 4" key="1">
    <citation type="submission" date="2022-12" db="EMBL/GenBank/DDBJ databases">
        <title>Chromosome-level genome of Tegillarca granosa.</title>
        <authorList>
            <person name="Kim J."/>
        </authorList>
    </citation>
    <scope>NUCLEOTIDE SEQUENCE [LARGE SCALE GENOMIC DNA]</scope>
    <source>
        <strain evidence="3">Teg-2019</strain>
        <tissue evidence="3">Adductor muscle</tissue>
    </source>
</reference>
<dbReference type="SMART" id="SM01265">
    <property type="entry name" value="Mab-21"/>
    <property type="match status" value="1"/>
</dbReference>
<protein>
    <recommendedName>
        <fullName evidence="2">OTU domain-containing protein</fullName>
    </recommendedName>
</protein>
<organism evidence="3 4">
    <name type="scientific">Tegillarca granosa</name>
    <name type="common">Malaysian cockle</name>
    <name type="synonym">Anadara granosa</name>
    <dbReference type="NCBI Taxonomy" id="220873"/>
    <lineage>
        <taxon>Eukaryota</taxon>
        <taxon>Metazoa</taxon>
        <taxon>Spiralia</taxon>
        <taxon>Lophotrochozoa</taxon>
        <taxon>Mollusca</taxon>
        <taxon>Bivalvia</taxon>
        <taxon>Autobranchia</taxon>
        <taxon>Pteriomorphia</taxon>
        <taxon>Arcoida</taxon>
        <taxon>Arcoidea</taxon>
        <taxon>Arcidae</taxon>
        <taxon>Tegillarca</taxon>
    </lineage>
</organism>
<dbReference type="Pfam" id="PF20266">
    <property type="entry name" value="Mab-21_C"/>
    <property type="match status" value="1"/>
</dbReference>
<accession>A0ABQ9FKB4</accession>
<evidence type="ECO:0000313" key="3">
    <source>
        <dbReference type="EMBL" id="KAJ8316377.1"/>
    </source>
</evidence>
<dbReference type="CDD" id="cd22758">
    <property type="entry name" value="OTU_232R-like"/>
    <property type="match status" value="1"/>
</dbReference>
<evidence type="ECO:0000256" key="1">
    <source>
        <dbReference type="SAM" id="MobiDB-lite"/>
    </source>
</evidence>
<gene>
    <name evidence="3" type="ORF">KUTeg_006391</name>
</gene>
<dbReference type="Gene3D" id="3.90.70.80">
    <property type="match status" value="1"/>
</dbReference>
<sequence>MFIMNTAEERGKEEHDFRNFSSQKHSNLDNYVNFNTGSIPSKKYEISQKPTTVPTDSIHFNDMSDTLGGDKIVQKQGIVQKDVVNFDSELSEWEVSDQNQRLIQINDNVPIAQMLQKEENTLDKLIIKDIWSQNKMVYYNPIFITDTSSKDRRSITVSETQNIPTYDKEQEKSQQKTVTTNSQKISLKSKNSCYGDIDDMAALTDDIAPNSCHDEITTKTSNNSDQNPLGSSVSFEDGNSGNSRAKVSKHGNFNMSLNQKYLHAIETFLNSKSETKQDIPSTAKQRSNVDQKLNDDSKTNITSSDGNNIGHYDNRADKNQNHPVLSTGELNNAKLNVIGCDLSNYDNRSGNNPSDWSADDHMVMYSLSNSKLSSRRKRQKGTTCRSSRRCQMENNMEEYARTNGFIMMDVPYDGNCMFASVVDQLWTCGVLEFTTRSLRSAAVRYLNENPHQEDGTHTKMFLHHETWEEYLYRMDQDAEWGDHIILNTISKILNRCIFVVNISLTNQSETLIHPLGTSLDQSDLKRTLFLGHFEEEHFVSLRPKDWEDTWYIYANKEKMQRSQELEAFPIANRAVDIPTYVKEKTSIDDLSDTPLPHFSFLLKYLLKGSYLLPKQSKARFTKSFRGYTTSGEMAGSCIDGLNFELIDKSPLKESSKLDEVTCCKCHRHCRNGGVTYDLMVHMDNNVKVVQDSAKVEVTMICLIPDTKDVPPGYTKLRVHNPGDWDKKDVDLSDDNIPYLKHIIVEFDSSDPNVNPELISERLKKGIKNPSWPHEAKEWITRERPCNWPSSDLVSKIVNSGCIVVARAHPDCENSHIVWQFLFSEGEHILIKEGLTKEQIRCFSIFKVLFDCHVRNLPRILSTSLLKHIWFYCCEIIPSSYWSENQGACLLFLCDRLLENLRCHNLPNFFIRENNMISQYPREIIQKLGDKVEAVRKFPILSLIFVCERHGILDDTDFEVVLDDVNIYKFSRNLCRTVTKVFVPILVDLDKPHLSCHCDNSFINHLQDAYEMVLSTTSVHRDIVVPNFQDFVLDILRPDTDDFDLLLQRSFIALIIDCHLDTSIMPNLMSSTDTISLKQVIGEENKGMYGELLVPKSKHDCVDFIIKFTTILLEFKFYEPAAFYLRHGIQRTKEEKTIMLNDKAVNQSDYADQLSRYSNQLKTNVNPEDLHKTGSQLKMMKIRICNKSLTILFYMLHSCYTQMNQIELMQEFVEDFEVVAIETNSVASLQLLSQIYTSLGSDERRRAIDQKIISLGGSIPKYKILSATLVA</sequence>
<dbReference type="PROSITE" id="PS50802">
    <property type="entry name" value="OTU"/>
    <property type="match status" value="1"/>
</dbReference>
<evidence type="ECO:0000313" key="4">
    <source>
        <dbReference type="Proteomes" id="UP001217089"/>
    </source>
</evidence>
<dbReference type="InterPro" id="IPR003323">
    <property type="entry name" value="OTU_dom"/>
</dbReference>
<feature type="compositionally biased region" description="Polar residues" evidence="1">
    <location>
        <begin position="273"/>
        <end position="286"/>
    </location>
</feature>
<feature type="compositionally biased region" description="Basic and acidic residues" evidence="1">
    <location>
        <begin position="287"/>
        <end position="298"/>
    </location>
</feature>
<feature type="domain" description="OTU" evidence="2">
    <location>
        <begin position="405"/>
        <end position="544"/>
    </location>
</feature>
<dbReference type="PANTHER" id="PTHR10656:SF69">
    <property type="entry name" value="MAB-21-LIKE HHH_H2TH-LIKE DOMAIN-CONTAINING PROTEIN"/>
    <property type="match status" value="1"/>
</dbReference>
<dbReference type="SUPFAM" id="SSF54001">
    <property type="entry name" value="Cysteine proteinases"/>
    <property type="match status" value="1"/>
</dbReference>
<dbReference type="Gene3D" id="1.10.1410.40">
    <property type="match status" value="1"/>
</dbReference>
<feature type="region of interest" description="Disordered" evidence="1">
    <location>
        <begin position="273"/>
        <end position="319"/>
    </location>
</feature>
<feature type="compositionally biased region" description="Polar residues" evidence="1">
    <location>
        <begin position="218"/>
        <end position="249"/>
    </location>
</feature>
<feature type="region of interest" description="Disordered" evidence="1">
    <location>
        <begin position="150"/>
        <end position="182"/>
    </location>
</feature>
<feature type="region of interest" description="Disordered" evidence="1">
    <location>
        <begin position="214"/>
        <end position="249"/>
    </location>
</feature>
<dbReference type="InterPro" id="IPR038765">
    <property type="entry name" value="Papain-like_cys_pep_sf"/>
</dbReference>